<dbReference type="OrthoDB" id="4926019at2759"/>
<evidence type="ECO:0000313" key="3">
    <source>
        <dbReference type="EMBL" id="RCI16768.1"/>
    </source>
</evidence>
<feature type="chain" id="PRO_5017084584" evidence="2">
    <location>
        <begin position="18"/>
        <end position="238"/>
    </location>
</feature>
<reference evidence="3 4" key="1">
    <citation type="journal article" date="2015" name="BMC Genomics">
        <title>Insights from the genome of Ophiocordyceps polyrhachis-furcata to pathogenicity and host specificity in insect fungi.</title>
        <authorList>
            <person name="Wichadakul D."/>
            <person name="Kobmoo N."/>
            <person name="Ingsriswang S."/>
            <person name="Tangphatsornruang S."/>
            <person name="Chantasingh D."/>
            <person name="Luangsa-ard J.J."/>
            <person name="Eurwilaichitr L."/>
        </authorList>
    </citation>
    <scope>NUCLEOTIDE SEQUENCE [LARGE SCALE GENOMIC DNA]</scope>
    <source>
        <strain evidence="3 4">BCC 54312</strain>
    </source>
</reference>
<evidence type="ECO:0000313" key="4">
    <source>
        <dbReference type="Proteomes" id="UP000253664"/>
    </source>
</evidence>
<name>A0A367LQR7_9HYPO</name>
<proteinExistence type="predicted"/>
<evidence type="ECO:0000256" key="1">
    <source>
        <dbReference type="SAM" id="MobiDB-lite"/>
    </source>
</evidence>
<feature type="compositionally biased region" description="Basic and acidic residues" evidence="1">
    <location>
        <begin position="142"/>
        <end position="154"/>
    </location>
</feature>
<feature type="signal peptide" evidence="2">
    <location>
        <begin position="1"/>
        <end position="17"/>
    </location>
</feature>
<feature type="compositionally biased region" description="Low complexity" evidence="1">
    <location>
        <begin position="155"/>
        <end position="171"/>
    </location>
</feature>
<feature type="region of interest" description="Disordered" evidence="1">
    <location>
        <begin position="130"/>
        <end position="221"/>
    </location>
</feature>
<sequence length="238" mass="24962">MRYLVGYLALVATVTDAAIIHPRGDGGTFELTDVKPPFQDKLEKGQKYNFLKRRQGGYSVNSDQFKCHGSCGSLITLNKGSAKCKEPDNEALSNICFGTCSNAQPQAVYETAIQVGKDCGFLNEGWKNEEGLNAYTPPQSRPTREAPQEEKPKDSAAAAPSPTTVPADAAPSKPAESSTAPAVKPTEVKPAESTTTPTKPAAKDGGGSPVEVTNSGAKWSVSSSVAVTVAAVVMLVIC</sequence>
<keyword evidence="2" id="KW-0732">Signal</keyword>
<organism evidence="3 4">
    <name type="scientific">Ophiocordyceps polyrhachis-furcata BCC 54312</name>
    <dbReference type="NCBI Taxonomy" id="1330021"/>
    <lineage>
        <taxon>Eukaryota</taxon>
        <taxon>Fungi</taxon>
        <taxon>Dikarya</taxon>
        <taxon>Ascomycota</taxon>
        <taxon>Pezizomycotina</taxon>
        <taxon>Sordariomycetes</taxon>
        <taxon>Hypocreomycetidae</taxon>
        <taxon>Hypocreales</taxon>
        <taxon>Ophiocordycipitaceae</taxon>
        <taxon>Ophiocordyceps</taxon>
    </lineage>
</organism>
<comment type="caution">
    <text evidence="3">The sequence shown here is derived from an EMBL/GenBank/DDBJ whole genome shotgun (WGS) entry which is preliminary data.</text>
</comment>
<keyword evidence="4" id="KW-1185">Reference proteome</keyword>
<gene>
    <name evidence="3" type="ORF">L249_1712</name>
</gene>
<accession>A0A367LQR7</accession>
<protein>
    <submittedName>
        <fullName evidence="3">Uncharacterized protein</fullName>
    </submittedName>
</protein>
<dbReference type="AlphaFoldDB" id="A0A367LQR7"/>
<evidence type="ECO:0000256" key="2">
    <source>
        <dbReference type="SAM" id="SignalP"/>
    </source>
</evidence>
<dbReference type="Proteomes" id="UP000253664">
    <property type="component" value="Unassembled WGS sequence"/>
</dbReference>
<dbReference type="EMBL" id="LKCN02000001">
    <property type="protein sequence ID" value="RCI16768.1"/>
    <property type="molecule type" value="Genomic_DNA"/>
</dbReference>